<dbReference type="GO" id="GO:0000049">
    <property type="term" value="F:tRNA binding"/>
    <property type="evidence" value="ECO:0007669"/>
    <property type="project" value="UniProtKB-UniRule"/>
</dbReference>
<keyword evidence="1 6" id="KW-0819">tRNA processing</keyword>
<dbReference type="HAMAP" id="MF_00227">
    <property type="entry name" value="RNase_P"/>
    <property type="match status" value="1"/>
</dbReference>
<comment type="caution">
    <text evidence="7">The sequence shown here is derived from an EMBL/GenBank/DDBJ whole genome shotgun (WGS) entry which is preliminary data.</text>
</comment>
<evidence type="ECO:0000256" key="2">
    <source>
        <dbReference type="ARBA" id="ARBA00022722"/>
    </source>
</evidence>
<dbReference type="GO" id="GO:0001682">
    <property type="term" value="P:tRNA 5'-leader removal"/>
    <property type="evidence" value="ECO:0007669"/>
    <property type="project" value="UniProtKB-UniRule"/>
</dbReference>
<evidence type="ECO:0000313" key="8">
    <source>
        <dbReference type="Proteomes" id="UP000030491"/>
    </source>
</evidence>
<dbReference type="RefSeq" id="WP_032512960.1">
    <property type="nucleotide sequence ID" value="NZ_JNAJ01000004.1"/>
</dbReference>
<gene>
    <name evidence="6" type="primary">rnpA</name>
    <name evidence="7" type="ORF">EU93_0196</name>
</gene>
<sequence length="128" mass="15199">MALPKDMRLKGHRTFNYIHKNSIKFHGKLMTFKVAKSNPEILLSHKLTNTSNKFRVAIAISKKVSKKAVERNKLRRILQEWLLININKINNHNPYWLLVNLKFGDFCNDKNRLLEEFQILMLKSRLIK</sequence>
<comment type="similarity">
    <text evidence="6">Belongs to the RnpA family.</text>
</comment>
<dbReference type="Pfam" id="PF00825">
    <property type="entry name" value="Ribonuclease_P"/>
    <property type="match status" value="1"/>
</dbReference>
<dbReference type="AlphaFoldDB" id="A0A0A1ZTX0"/>
<dbReference type="InterPro" id="IPR020568">
    <property type="entry name" value="Ribosomal_Su5_D2-typ_SF"/>
</dbReference>
<accession>A0A0A1ZTX0</accession>
<dbReference type="GO" id="GO:0042781">
    <property type="term" value="F:3'-tRNA processing endoribonuclease activity"/>
    <property type="evidence" value="ECO:0007669"/>
    <property type="project" value="TreeGrafter"/>
</dbReference>
<dbReference type="SUPFAM" id="SSF54211">
    <property type="entry name" value="Ribosomal protein S5 domain 2-like"/>
    <property type="match status" value="1"/>
</dbReference>
<dbReference type="GO" id="GO:0030677">
    <property type="term" value="C:ribonuclease P complex"/>
    <property type="evidence" value="ECO:0007669"/>
    <property type="project" value="TreeGrafter"/>
</dbReference>
<name>A0A0A1ZTX0_PROMR</name>
<dbReference type="InterPro" id="IPR000100">
    <property type="entry name" value="RNase_P"/>
</dbReference>
<dbReference type="OrthoDB" id="540358at2"/>
<comment type="subunit">
    <text evidence="6">Consists of a catalytic RNA component (M1 or rnpB) and a protein subunit.</text>
</comment>
<evidence type="ECO:0000313" key="7">
    <source>
        <dbReference type="EMBL" id="KGF93022.1"/>
    </source>
</evidence>
<keyword evidence="5 6" id="KW-0694">RNA-binding</keyword>
<dbReference type="PANTHER" id="PTHR33992:SF1">
    <property type="entry name" value="RIBONUCLEASE P PROTEIN COMPONENT"/>
    <property type="match status" value="1"/>
</dbReference>
<comment type="catalytic activity">
    <reaction evidence="6">
        <text>Endonucleolytic cleavage of RNA, removing 5'-extranucleotides from tRNA precursor.</text>
        <dbReference type="EC" id="3.1.26.5"/>
    </reaction>
</comment>
<dbReference type="GO" id="GO:0004526">
    <property type="term" value="F:ribonuclease P activity"/>
    <property type="evidence" value="ECO:0007669"/>
    <property type="project" value="UniProtKB-UniRule"/>
</dbReference>
<dbReference type="InterPro" id="IPR014721">
    <property type="entry name" value="Ribsml_uS5_D2-typ_fold_subgr"/>
</dbReference>
<evidence type="ECO:0000256" key="3">
    <source>
        <dbReference type="ARBA" id="ARBA00022759"/>
    </source>
</evidence>
<reference evidence="8" key="1">
    <citation type="journal article" date="2014" name="Sci. Data">
        <title>Genomes of diverse isolates of the marine cyanobacterium Prochlorococcus.</title>
        <authorList>
            <person name="Biller S."/>
            <person name="Berube P."/>
            <person name="Thompson J."/>
            <person name="Kelly L."/>
            <person name="Roggensack S."/>
            <person name="Awad L."/>
            <person name="Roache-Johnson K."/>
            <person name="Ding H."/>
            <person name="Giovannoni S.J."/>
            <person name="Moore L.R."/>
            <person name="Chisholm S.W."/>
        </authorList>
    </citation>
    <scope>NUCLEOTIDE SEQUENCE [LARGE SCALE GENOMIC DNA]</scope>
</reference>
<dbReference type="EC" id="3.1.26.5" evidence="6"/>
<dbReference type="EMBL" id="JNAJ01000004">
    <property type="protein sequence ID" value="KGF93022.1"/>
    <property type="molecule type" value="Genomic_DNA"/>
</dbReference>
<protein>
    <recommendedName>
        <fullName evidence="6">Ribonuclease P protein component</fullName>
        <shortName evidence="6">RNase P protein</shortName>
        <shortName evidence="6">RNaseP protein</shortName>
        <ecNumber evidence="6">3.1.26.5</ecNumber>
    </recommendedName>
    <alternativeName>
        <fullName evidence="6">Protein C5</fullName>
    </alternativeName>
</protein>
<comment type="function">
    <text evidence="6">RNaseP catalyzes the removal of the 5'-leader sequence from pre-tRNA to produce the mature 5'-terminus. It can also cleave other RNA substrates such as 4.5S RNA. The protein component plays an auxiliary but essential role in vivo by binding to the 5'-leader sequence and broadening the substrate specificity of the ribozyme.</text>
</comment>
<dbReference type="Proteomes" id="UP000030491">
    <property type="component" value="Unassembled WGS sequence"/>
</dbReference>
<keyword evidence="2 6" id="KW-0540">Nuclease</keyword>
<keyword evidence="3 6" id="KW-0255">Endonuclease</keyword>
<dbReference type="PANTHER" id="PTHR33992">
    <property type="entry name" value="RIBONUCLEASE P PROTEIN COMPONENT"/>
    <property type="match status" value="1"/>
</dbReference>
<evidence type="ECO:0000256" key="5">
    <source>
        <dbReference type="ARBA" id="ARBA00022884"/>
    </source>
</evidence>
<evidence type="ECO:0000256" key="6">
    <source>
        <dbReference type="HAMAP-Rule" id="MF_00227"/>
    </source>
</evidence>
<dbReference type="Gene3D" id="3.30.230.10">
    <property type="match status" value="1"/>
</dbReference>
<evidence type="ECO:0000256" key="4">
    <source>
        <dbReference type="ARBA" id="ARBA00022801"/>
    </source>
</evidence>
<organism evidence="7 8">
    <name type="scientific">Prochlorococcus marinus str. MIT 9116</name>
    <dbReference type="NCBI Taxonomy" id="167544"/>
    <lineage>
        <taxon>Bacteria</taxon>
        <taxon>Bacillati</taxon>
        <taxon>Cyanobacteriota</taxon>
        <taxon>Cyanophyceae</taxon>
        <taxon>Synechococcales</taxon>
        <taxon>Prochlorococcaceae</taxon>
        <taxon>Prochlorococcus</taxon>
    </lineage>
</organism>
<evidence type="ECO:0000256" key="1">
    <source>
        <dbReference type="ARBA" id="ARBA00022694"/>
    </source>
</evidence>
<keyword evidence="4 6" id="KW-0378">Hydrolase</keyword>
<proteinExistence type="inferred from homology"/>